<feature type="domain" description="Phosphotyrosine protein phosphatase I" evidence="6">
    <location>
        <begin position="2"/>
        <end position="147"/>
    </location>
</feature>
<dbReference type="PRINTS" id="PR00719">
    <property type="entry name" value="LMWPTPASE"/>
</dbReference>
<dbReference type="CDD" id="cd16343">
    <property type="entry name" value="LMWPTP"/>
    <property type="match status" value="1"/>
</dbReference>
<dbReference type="PANTHER" id="PTHR11717:SF7">
    <property type="entry name" value="LOW MOLECULAR WEIGHT PHOSPHOTYROSINE PROTEIN PHOSPHATASE"/>
    <property type="match status" value="1"/>
</dbReference>
<evidence type="ECO:0000313" key="7">
    <source>
        <dbReference type="EMBL" id="MFC6176129.1"/>
    </source>
</evidence>
<dbReference type="Pfam" id="PF01451">
    <property type="entry name" value="LMWPc"/>
    <property type="match status" value="1"/>
</dbReference>
<dbReference type="EC" id="3.1.3.48" evidence="2"/>
<comment type="similarity">
    <text evidence="1">Belongs to the low molecular weight phosphotyrosine protein phosphatase family.</text>
</comment>
<dbReference type="InterPro" id="IPR050438">
    <property type="entry name" value="LMW_PTPase"/>
</dbReference>
<dbReference type="InterPro" id="IPR017867">
    <property type="entry name" value="Tyr_phospatase_low_mol_wt"/>
</dbReference>
<proteinExistence type="inferred from homology"/>
<sequence>MKRVIFVCLGNICRSPMAEMMMKQLVAEQGLIKEIQVESRATSTYEIGNPPHPLAIRELQKQGVGIVEHVAKQITAEDFKEADLIIGMDRQNLVDLKQMAPVIDQSKLHLAYKILNKDAEIQDPWYDHKFDRTYRQLQELLPLWLKNIVQADK</sequence>
<dbReference type="Gene3D" id="3.40.50.2300">
    <property type="match status" value="1"/>
</dbReference>
<dbReference type="RefSeq" id="WP_137610437.1">
    <property type="nucleotide sequence ID" value="NZ_BJDF01000002.1"/>
</dbReference>
<organism evidence="7 8">
    <name type="scientific">Companilactobacillus huachuanensis</name>
    <dbReference type="NCBI Taxonomy" id="2559914"/>
    <lineage>
        <taxon>Bacteria</taxon>
        <taxon>Bacillati</taxon>
        <taxon>Bacillota</taxon>
        <taxon>Bacilli</taxon>
        <taxon>Lactobacillales</taxon>
        <taxon>Lactobacillaceae</taxon>
        <taxon>Companilactobacillus</taxon>
    </lineage>
</organism>
<dbReference type="GO" id="GO:0004725">
    <property type="term" value="F:protein tyrosine phosphatase activity"/>
    <property type="evidence" value="ECO:0007669"/>
    <property type="project" value="UniProtKB-EC"/>
</dbReference>
<protein>
    <recommendedName>
        <fullName evidence="2">protein-tyrosine-phosphatase</fullName>
        <ecNumber evidence="2">3.1.3.48</ecNumber>
    </recommendedName>
</protein>
<evidence type="ECO:0000313" key="8">
    <source>
        <dbReference type="Proteomes" id="UP001596288"/>
    </source>
</evidence>
<dbReference type="InterPro" id="IPR036196">
    <property type="entry name" value="Ptyr_pPase_sf"/>
</dbReference>
<evidence type="ECO:0000256" key="2">
    <source>
        <dbReference type="ARBA" id="ARBA00013064"/>
    </source>
</evidence>
<accession>A0ABW1RJ61</accession>
<dbReference type="PANTHER" id="PTHR11717">
    <property type="entry name" value="LOW MOLECULAR WEIGHT PROTEIN TYROSINE PHOSPHATASE"/>
    <property type="match status" value="1"/>
</dbReference>
<keyword evidence="8" id="KW-1185">Reference proteome</keyword>
<keyword evidence="3 7" id="KW-0378">Hydrolase</keyword>
<dbReference type="SUPFAM" id="SSF52788">
    <property type="entry name" value="Phosphotyrosine protein phosphatases I"/>
    <property type="match status" value="1"/>
</dbReference>
<comment type="catalytic activity">
    <reaction evidence="5">
        <text>O-phospho-L-tyrosyl-[protein] + H2O = L-tyrosyl-[protein] + phosphate</text>
        <dbReference type="Rhea" id="RHEA:10684"/>
        <dbReference type="Rhea" id="RHEA-COMP:10136"/>
        <dbReference type="Rhea" id="RHEA-COMP:20101"/>
        <dbReference type="ChEBI" id="CHEBI:15377"/>
        <dbReference type="ChEBI" id="CHEBI:43474"/>
        <dbReference type="ChEBI" id="CHEBI:46858"/>
        <dbReference type="ChEBI" id="CHEBI:61978"/>
        <dbReference type="EC" id="3.1.3.48"/>
    </reaction>
</comment>
<evidence type="ECO:0000256" key="4">
    <source>
        <dbReference type="ARBA" id="ARBA00022912"/>
    </source>
</evidence>
<evidence type="ECO:0000256" key="1">
    <source>
        <dbReference type="ARBA" id="ARBA00011063"/>
    </source>
</evidence>
<dbReference type="SMART" id="SM00226">
    <property type="entry name" value="LMWPc"/>
    <property type="match status" value="1"/>
</dbReference>
<evidence type="ECO:0000256" key="3">
    <source>
        <dbReference type="ARBA" id="ARBA00022801"/>
    </source>
</evidence>
<dbReference type="InterPro" id="IPR023485">
    <property type="entry name" value="Ptyr_pPase"/>
</dbReference>
<reference evidence="8" key="1">
    <citation type="journal article" date="2019" name="Int. J. Syst. Evol. Microbiol.">
        <title>The Global Catalogue of Microorganisms (GCM) 10K type strain sequencing project: providing services to taxonomists for standard genome sequencing and annotation.</title>
        <authorList>
            <consortium name="The Broad Institute Genomics Platform"/>
            <consortium name="The Broad Institute Genome Sequencing Center for Infectious Disease"/>
            <person name="Wu L."/>
            <person name="Ma J."/>
        </authorList>
    </citation>
    <scope>NUCLEOTIDE SEQUENCE [LARGE SCALE GENOMIC DNA]</scope>
    <source>
        <strain evidence="8">CCM 8927</strain>
    </source>
</reference>
<gene>
    <name evidence="7" type="ORF">ACFQAV_04725</name>
</gene>
<keyword evidence="4" id="KW-0904">Protein phosphatase</keyword>
<evidence type="ECO:0000259" key="6">
    <source>
        <dbReference type="SMART" id="SM00226"/>
    </source>
</evidence>
<dbReference type="EMBL" id="JBHSSF010000011">
    <property type="protein sequence ID" value="MFC6176129.1"/>
    <property type="molecule type" value="Genomic_DNA"/>
</dbReference>
<dbReference type="Proteomes" id="UP001596288">
    <property type="component" value="Unassembled WGS sequence"/>
</dbReference>
<comment type="caution">
    <text evidence="7">The sequence shown here is derived from an EMBL/GenBank/DDBJ whole genome shotgun (WGS) entry which is preliminary data.</text>
</comment>
<evidence type="ECO:0000256" key="5">
    <source>
        <dbReference type="ARBA" id="ARBA00051722"/>
    </source>
</evidence>
<name>A0ABW1RJ61_9LACO</name>